<dbReference type="PRINTS" id="PR00811">
    <property type="entry name" value="BCTERIALGSPD"/>
</dbReference>
<dbReference type="InterPro" id="IPR032789">
    <property type="entry name" value="T2SS-T3SS_pil_N"/>
</dbReference>
<dbReference type="Proteomes" id="UP000254889">
    <property type="component" value="Chromosome"/>
</dbReference>
<feature type="chain" id="PRO_5016915205" evidence="2">
    <location>
        <begin position="31"/>
        <end position="491"/>
    </location>
</feature>
<feature type="domain" description="Type II/III secretion system secretin-like" evidence="3">
    <location>
        <begin position="257"/>
        <end position="419"/>
    </location>
</feature>
<feature type="domain" description="Pilus formation protein N-terminal" evidence="4">
    <location>
        <begin position="44"/>
        <end position="113"/>
    </location>
</feature>
<dbReference type="PANTHER" id="PTHR30332:SF17">
    <property type="entry name" value="TYPE IV PILIATION SYSTEM PROTEIN DR_0774-RELATED"/>
    <property type="match status" value="1"/>
</dbReference>
<feature type="signal peptide" evidence="2">
    <location>
        <begin position="1"/>
        <end position="30"/>
    </location>
</feature>
<organism evidence="5 6">
    <name type="scientific">Pseudolabrys taiwanensis</name>
    <dbReference type="NCBI Taxonomy" id="331696"/>
    <lineage>
        <taxon>Bacteria</taxon>
        <taxon>Pseudomonadati</taxon>
        <taxon>Pseudomonadota</taxon>
        <taxon>Alphaproteobacteria</taxon>
        <taxon>Hyphomicrobiales</taxon>
        <taxon>Xanthobacteraceae</taxon>
        <taxon>Pseudolabrys</taxon>
    </lineage>
</organism>
<dbReference type="Pfam" id="PF00263">
    <property type="entry name" value="Secretin"/>
    <property type="match status" value="1"/>
</dbReference>
<proteinExistence type="inferred from homology"/>
<evidence type="ECO:0000313" key="6">
    <source>
        <dbReference type="Proteomes" id="UP000254889"/>
    </source>
</evidence>
<dbReference type="GO" id="GO:0009306">
    <property type="term" value="P:protein secretion"/>
    <property type="evidence" value="ECO:0007669"/>
    <property type="project" value="InterPro"/>
</dbReference>
<dbReference type="InterPro" id="IPR050810">
    <property type="entry name" value="Bact_Secretion_Sys_Channel"/>
</dbReference>
<evidence type="ECO:0000256" key="1">
    <source>
        <dbReference type="RuleBase" id="RU004003"/>
    </source>
</evidence>
<keyword evidence="6" id="KW-1185">Reference proteome</keyword>
<evidence type="ECO:0000259" key="4">
    <source>
        <dbReference type="Pfam" id="PF13629"/>
    </source>
</evidence>
<gene>
    <name evidence="5" type="ORF">DW352_19465</name>
</gene>
<keyword evidence="2" id="KW-0732">Signal</keyword>
<evidence type="ECO:0000256" key="2">
    <source>
        <dbReference type="SAM" id="SignalP"/>
    </source>
</evidence>
<evidence type="ECO:0000313" key="5">
    <source>
        <dbReference type="EMBL" id="AXK82506.1"/>
    </source>
</evidence>
<sequence length="491" mass="52406">MRSIVTIKKTWAAWALTLALTLLIAANAPAQTREIRVGGTGRTTALTVAVGKSQDVHTEKGFVDVIVSDPDIADVNPLTDQSLSILGKKIGTTRVSVYAENKKLVGIFDIEVTYDVTRLTNELNRRFPGSRLRVSPVNGRIMLSGEVTDAPTLDQAVTIARQFGPEIINAVSVASPQQVMLEVRFIEISRNAGRELGVQWNRFGEQSITNVGNRTNGLPVLATTEQAAGLISGAAPFGFILGRIVANGSTTDVMLQALEQRGIARSLAEPNLVALSGDTASFLAGGEYPIPIAGTFGQITVAYKKYGVGLAFTPTVLSRGLINLKIEPEVSQIDTNHTIQVVNGVSVPALTVRRAATTVELRDGQSFAIGGLLQTVNQNQVEQLPWLGTVPVLGTLFSSKSYQKNQTDLVIIVTPRLVRPGRPGDNIKSPAEDTAPPNDVDFFLMGKTEIAPSEARIGGAQQSHFAKAESRPFTGHMLDLPKGGISDGAIQ</sequence>
<dbReference type="Pfam" id="PF13629">
    <property type="entry name" value="T2SS-T3SS_pil_N"/>
    <property type="match status" value="1"/>
</dbReference>
<dbReference type="KEGG" id="ptaw:DW352_19465"/>
<dbReference type="GO" id="GO:0015627">
    <property type="term" value="C:type II protein secretion system complex"/>
    <property type="evidence" value="ECO:0007669"/>
    <property type="project" value="TreeGrafter"/>
</dbReference>
<dbReference type="InterPro" id="IPR001775">
    <property type="entry name" value="GspD/PilQ"/>
</dbReference>
<dbReference type="PANTHER" id="PTHR30332">
    <property type="entry name" value="PROBABLE GENERAL SECRETION PATHWAY PROTEIN D"/>
    <property type="match status" value="1"/>
</dbReference>
<dbReference type="InterPro" id="IPR004846">
    <property type="entry name" value="T2SS/T3SS_dom"/>
</dbReference>
<evidence type="ECO:0000259" key="3">
    <source>
        <dbReference type="Pfam" id="PF00263"/>
    </source>
</evidence>
<dbReference type="AlphaFoldDB" id="A0A346A009"/>
<name>A0A346A009_9HYPH</name>
<reference evidence="5 6" key="1">
    <citation type="submission" date="2018-07" db="EMBL/GenBank/DDBJ databases">
        <authorList>
            <person name="Quirk P.G."/>
            <person name="Krulwich T.A."/>
        </authorList>
    </citation>
    <scope>NUCLEOTIDE SEQUENCE [LARGE SCALE GENOMIC DNA]</scope>
    <source>
        <strain evidence="5 6">CC-BB4</strain>
    </source>
</reference>
<dbReference type="EMBL" id="CP031417">
    <property type="protein sequence ID" value="AXK82506.1"/>
    <property type="molecule type" value="Genomic_DNA"/>
</dbReference>
<dbReference type="OrthoDB" id="9775455at2"/>
<protein>
    <submittedName>
        <fullName evidence="5">Type II and III secretion system protein family protein</fullName>
    </submittedName>
</protein>
<comment type="similarity">
    <text evidence="1">Belongs to the bacterial secretin family.</text>
</comment>
<accession>A0A346A009</accession>